<dbReference type="PRINTS" id="PR01950">
    <property type="entry name" value="LANCSUPER"/>
</dbReference>
<comment type="caution">
    <text evidence="4">The sequence shown here is derived from an EMBL/GenBank/DDBJ whole genome shotgun (WGS) entry which is preliminary data.</text>
</comment>
<dbReference type="Gene3D" id="1.50.10.20">
    <property type="match status" value="1"/>
</dbReference>
<dbReference type="GO" id="GO:0031179">
    <property type="term" value="P:peptide modification"/>
    <property type="evidence" value="ECO:0007669"/>
    <property type="project" value="InterPro"/>
</dbReference>
<dbReference type="EMBL" id="PSQG01000017">
    <property type="protein sequence ID" value="RCH43020.1"/>
    <property type="molecule type" value="Genomic_DNA"/>
</dbReference>
<feature type="binding site" evidence="1">
    <location>
        <position position="951"/>
    </location>
    <ligand>
        <name>Zn(2+)</name>
        <dbReference type="ChEBI" id="CHEBI:29105"/>
    </ligand>
</feature>
<dbReference type="Proteomes" id="UP000253208">
    <property type="component" value="Unassembled WGS sequence"/>
</dbReference>
<dbReference type="CDD" id="cd04792">
    <property type="entry name" value="LanM-like"/>
    <property type="match status" value="1"/>
</dbReference>
<feature type="binding site" evidence="1">
    <location>
        <position position="950"/>
    </location>
    <ligand>
        <name>Zn(2+)</name>
        <dbReference type="ChEBI" id="CHEBI:29105"/>
    </ligand>
</feature>
<dbReference type="Pfam" id="PF13575">
    <property type="entry name" value="DUF4135"/>
    <property type="match status" value="1"/>
</dbReference>
<dbReference type="Pfam" id="PF05147">
    <property type="entry name" value="LANC_like"/>
    <property type="match status" value="1"/>
</dbReference>
<dbReference type="PIRSF" id="PIRSF037228">
    <property type="entry name" value="Lant_mod_RumM"/>
    <property type="match status" value="1"/>
</dbReference>
<dbReference type="SUPFAM" id="SSF158745">
    <property type="entry name" value="LanC-like"/>
    <property type="match status" value="1"/>
</dbReference>
<keyword evidence="2" id="KW-0175">Coiled coil</keyword>
<feature type="coiled-coil region" evidence="2">
    <location>
        <begin position="185"/>
        <end position="212"/>
    </location>
</feature>
<feature type="binding site" evidence="1">
    <location>
        <position position="898"/>
    </location>
    <ligand>
        <name>Zn(2+)</name>
        <dbReference type="ChEBI" id="CHEBI:29105"/>
    </ligand>
</feature>
<feature type="domain" description="Lantibiotic biosynthesis protein dehydration" evidence="3">
    <location>
        <begin position="177"/>
        <end position="548"/>
    </location>
</feature>
<dbReference type="PRINTS" id="PR01955">
    <property type="entry name" value="LANCFRANKIA"/>
</dbReference>
<dbReference type="InterPro" id="IPR007822">
    <property type="entry name" value="LANC-like"/>
</dbReference>
<gene>
    <name evidence="4" type="ORF">C4886_12395</name>
</gene>
<dbReference type="AlphaFoldDB" id="A0A367FX30"/>
<dbReference type="InterPro" id="IPR017146">
    <property type="entry name" value="Lanti_2_LanM"/>
</dbReference>
<dbReference type="SMART" id="SM01260">
    <property type="entry name" value="LANC_like"/>
    <property type="match status" value="1"/>
</dbReference>
<dbReference type="RefSeq" id="WP_114002468.1">
    <property type="nucleotide sequence ID" value="NZ_PSQG01000017.1"/>
</dbReference>
<evidence type="ECO:0000313" key="5">
    <source>
        <dbReference type="Proteomes" id="UP000253208"/>
    </source>
</evidence>
<evidence type="ECO:0000259" key="3">
    <source>
        <dbReference type="Pfam" id="PF13575"/>
    </source>
</evidence>
<dbReference type="GO" id="GO:0046872">
    <property type="term" value="F:metal ion binding"/>
    <property type="evidence" value="ECO:0007669"/>
    <property type="project" value="UniProtKB-KW"/>
</dbReference>
<dbReference type="InterPro" id="IPR025410">
    <property type="entry name" value="Lant_dehyd"/>
</dbReference>
<name>A0A367FX30_9FIRM</name>
<evidence type="ECO:0000256" key="2">
    <source>
        <dbReference type="SAM" id="Coils"/>
    </source>
</evidence>
<sequence>MKKSSYLSERVYDAIPSEINMESLEYWKKILKEEGLQYVKKNHLEYFFGFINNCAFSSHEKSQPRNFVKLSLNKKAFRHEGEKMVFGAFYDPFVQEANRQLREIVIQRRYINESILFDFQQFLFNSLNNLCIRTLIYEIHICGQEGVLRGNESEQYQYYIDHFLKDKQYLNDLFSLYPVLERRINEIIQNAIDIYKEVIERIEKDADVLMKKFNITEKGFVVNHLSTDFSDSHKKGRRVFCVEFVSGDKILYKPRSLQNEIKLQEITNYFYRICNLGSYEYSILDKEMYGWCEIVIQRDCKSIEELSRYYQRIGIILFINYLLEGGDIHFENLIACNEYPVIIDAETFIGNIEENNGKSAAEKVASLLRKSVLYSGILPFYSWNNAGDTGINMSAISGEEGQKFPIKIPFIINPKSVNMRVVYDYPVSKGNHNLAMLKGRFIQPSEFADKIIQGFESAYLGAMENTETLLRIIQQYGELEVRYLIRNTQQYAIVLSSSYHPELLVDGGARNLFFYSLANGNLQNQRSRSLIEYEIEDLLSGDIPYFYFRGSKKNIYTWDGREVKDFFSKPALQQIEENIQNLSYKNLEQQTQYIKITFNMENAGTRKIKNKRLKLDLYSNMAKTAEELAKELLDKIGTNAIYSEDGADVNWIGVKLFGIKENQWMIQALPNTLYDGTVGINLVFHLYEWIYHDRKYHKICEVLDNRLLRYIDTISEGEQNIEDFNTGIFSGEGSILYTLGILYEIYDDIKYKEYFDKWLNCMETLILEDRLFDMISGNSGIVLVLINMYRKTKKPIYLQKAIQIAEQLIENMITENGKVGWKSEVVPEVLAGFAHGNSGFIELFSRLYEVYPQTKYLDILSSLVEYENSLYSEKDNNWIDLRKFSEVDQHKSQPIAWCHGAAGILLSRLTLYNAIKNLGETALLQQAIKDISLAKNKLIEDGLHAGFCLCHGNMGNLLILKRYAEIFDDKQVRSICDSRFEQILEFLNEENILPTELYNPGFMTGLSGIAYALLKYKMPKLPLLIGVEGIYDRNEV</sequence>
<reference evidence="4 5" key="1">
    <citation type="submission" date="2018-02" db="EMBL/GenBank/DDBJ databases">
        <title>Complete genome sequencing of Faecalibacterium prausnitzii strains isolated from the human gut.</title>
        <authorList>
            <person name="Fitzgerald B.C."/>
            <person name="Shkoporov A.N."/>
            <person name="Ross P.R."/>
            <person name="Hill C."/>
        </authorList>
    </citation>
    <scope>NUCLEOTIDE SEQUENCE [LARGE SCALE GENOMIC DNA]</scope>
    <source>
        <strain evidence="4 5">APC942/31-1</strain>
    </source>
</reference>
<feature type="coiled-coil region" evidence="2">
    <location>
        <begin position="572"/>
        <end position="635"/>
    </location>
</feature>
<keyword evidence="1" id="KW-0862">Zinc</keyword>
<evidence type="ECO:0000313" key="4">
    <source>
        <dbReference type="EMBL" id="RCH43020.1"/>
    </source>
</evidence>
<dbReference type="NCBIfam" id="TIGR03897">
    <property type="entry name" value="lanti_2_LanM"/>
    <property type="match status" value="1"/>
</dbReference>
<keyword evidence="1" id="KW-0479">Metal-binding</keyword>
<evidence type="ECO:0000256" key="1">
    <source>
        <dbReference type="PIRSR" id="PIRSR607822-1"/>
    </source>
</evidence>
<protein>
    <recommendedName>
        <fullName evidence="3">Lantibiotic biosynthesis protein dehydration domain-containing protein</fullName>
    </recommendedName>
</protein>
<accession>A0A367FX30</accession>
<proteinExistence type="predicted"/>
<organism evidence="4 5">
    <name type="scientific">Blautia obeum</name>
    <dbReference type="NCBI Taxonomy" id="40520"/>
    <lineage>
        <taxon>Bacteria</taxon>
        <taxon>Bacillati</taxon>
        <taxon>Bacillota</taxon>
        <taxon>Clostridia</taxon>
        <taxon>Lachnospirales</taxon>
        <taxon>Lachnospiraceae</taxon>
        <taxon>Blautia</taxon>
    </lineage>
</organism>